<dbReference type="SUPFAM" id="SSF51316">
    <property type="entry name" value="Mss4-like"/>
    <property type="match status" value="1"/>
</dbReference>
<dbReference type="PANTHER" id="PTHR28620">
    <property type="entry name" value="CENTROMERE PROTEIN V"/>
    <property type="match status" value="1"/>
</dbReference>
<sequence>MTNRILAHCHCKSVIFSVELSNGFETIRRCNCSFCRMRGAVAVSAELSGIEVMSGREFLTEYRFNSKQAVHYFCSKCGIYTFHQRRSNPNQYGVNIACLEGVSPFDFKKIEVMDGVHHPKDGGGGVIGVLTYQPVDS</sequence>
<dbReference type="EMBL" id="JABBFR010000005">
    <property type="protein sequence ID" value="MBT0723854.1"/>
    <property type="molecule type" value="Genomic_DNA"/>
</dbReference>
<keyword evidence="6" id="KW-1185">Reference proteome</keyword>
<proteinExistence type="inferred from homology"/>
<organism evidence="5 6">
    <name type="scientific">Rosenbergiella gaditana</name>
    <dbReference type="NCBI Taxonomy" id="2726987"/>
    <lineage>
        <taxon>Bacteria</taxon>
        <taxon>Pseudomonadati</taxon>
        <taxon>Pseudomonadota</taxon>
        <taxon>Gammaproteobacteria</taxon>
        <taxon>Enterobacterales</taxon>
        <taxon>Erwiniaceae</taxon>
        <taxon>Rosenbergiella</taxon>
    </lineage>
</organism>
<comment type="caution">
    <text evidence="5">The sequence shown here is derived from an EMBL/GenBank/DDBJ whole genome shotgun (WGS) entry which is preliminary data.</text>
</comment>
<evidence type="ECO:0000313" key="6">
    <source>
        <dbReference type="Proteomes" id="UP000790096"/>
    </source>
</evidence>
<dbReference type="PROSITE" id="PS51891">
    <property type="entry name" value="CENP_V_GFA"/>
    <property type="match status" value="1"/>
</dbReference>
<evidence type="ECO:0000256" key="2">
    <source>
        <dbReference type="ARBA" id="ARBA00022723"/>
    </source>
</evidence>
<dbReference type="RefSeq" id="WP_214236556.1">
    <property type="nucleotide sequence ID" value="NZ_JABBFR010000005.1"/>
</dbReference>
<reference evidence="5 6" key="1">
    <citation type="submission" date="2020-04" db="EMBL/GenBank/DDBJ databases">
        <title>Genome sequencing of Rosenbergiella species.</title>
        <authorList>
            <person name="Alvarez-Perez S."/>
            <person name="Lievens B."/>
        </authorList>
    </citation>
    <scope>NUCLEOTIDE SEQUENCE [LARGE SCALE GENOMIC DNA]</scope>
    <source>
        <strain evidence="5 6">S61</strain>
    </source>
</reference>
<dbReference type="InterPro" id="IPR006913">
    <property type="entry name" value="CENP-V/GFA"/>
</dbReference>
<keyword evidence="3" id="KW-0862">Zinc</keyword>
<dbReference type="Pfam" id="PF04828">
    <property type="entry name" value="GFA"/>
    <property type="match status" value="1"/>
</dbReference>
<evidence type="ECO:0000259" key="4">
    <source>
        <dbReference type="PROSITE" id="PS51891"/>
    </source>
</evidence>
<evidence type="ECO:0000256" key="1">
    <source>
        <dbReference type="ARBA" id="ARBA00005495"/>
    </source>
</evidence>
<dbReference type="PANTHER" id="PTHR28620:SF1">
    <property type="entry name" value="CENP-V_GFA DOMAIN-CONTAINING PROTEIN"/>
    <property type="match status" value="1"/>
</dbReference>
<dbReference type="Proteomes" id="UP000790096">
    <property type="component" value="Unassembled WGS sequence"/>
</dbReference>
<keyword evidence="2" id="KW-0479">Metal-binding</keyword>
<dbReference type="InterPro" id="IPR052355">
    <property type="entry name" value="CENP-V-like"/>
</dbReference>
<protein>
    <submittedName>
        <fullName evidence="5">GFA family protein</fullName>
    </submittedName>
</protein>
<gene>
    <name evidence="5" type="ORF">HH682_05240</name>
</gene>
<evidence type="ECO:0000313" key="5">
    <source>
        <dbReference type="EMBL" id="MBT0723854.1"/>
    </source>
</evidence>
<name>A0ABS5SV20_9GAMM</name>
<accession>A0ABS5SV20</accession>
<dbReference type="Gene3D" id="2.170.150.70">
    <property type="match status" value="1"/>
</dbReference>
<comment type="similarity">
    <text evidence="1">Belongs to the Gfa family.</text>
</comment>
<dbReference type="InterPro" id="IPR011057">
    <property type="entry name" value="Mss4-like_sf"/>
</dbReference>
<feature type="domain" description="CENP-V/GFA" evidence="4">
    <location>
        <begin position="5"/>
        <end position="121"/>
    </location>
</feature>
<evidence type="ECO:0000256" key="3">
    <source>
        <dbReference type="ARBA" id="ARBA00022833"/>
    </source>
</evidence>